<dbReference type="OrthoDB" id="8882910at2"/>
<dbReference type="RefSeq" id="WP_105864408.1">
    <property type="nucleotide sequence ID" value="NZ_PUEJ01000009.1"/>
</dbReference>
<gene>
    <name evidence="1" type="ORF">C5L14_23025</name>
</gene>
<dbReference type="AlphaFoldDB" id="A0A2S9Q7K6"/>
<keyword evidence="2" id="KW-1185">Reference proteome</keyword>
<accession>A0A2S9Q7K6</accession>
<sequence length="306" mass="33106">MYDASDPRSTLASVQPGPVATAFAGADCGKFYETAPQEDDANGRSWLIRSQHCVVAYSEARDGACFIRSAQPDEYVLLLPDAGASAEVETAGGKELVPGYSIAFVPPGPSAIRIAGSGPVVRLFTTRAEDLVARCANTASYAAPHPNVAPFQPWPEATDGPRLHVYSLDVPDEPGRFGRIWRGSTMMVNVLPAQHGPRDVTKLSPHHHDDFEQISLALEGAFTHHLRWPWTTDLNAWRDDQHEYCEAPSVMVIPPPAIHTSRGMLAGVNQLVDIFCPPRLDFSLKPGWVLNAADYPMPAEGTGVGS</sequence>
<dbReference type="Gene3D" id="2.60.120.10">
    <property type="entry name" value="Jelly Rolls"/>
    <property type="match status" value="1"/>
</dbReference>
<evidence type="ECO:0000313" key="1">
    <source>
        <dbReference type="EMBL" id="PRH85319.1"/>
    </source>
</evidence>
<dbReference type="Proteomes" id="UP000237682">
    <property type="component" value="Unassembled WGS sequence"/>
</dbReference>
<evidence type="ECO:0000313" key="2">
    <source>
        <dbReference type="Proteomes" id="UP000237682"/>
    </source>
</evidence>
<organism evidence="1 2">
    <name type="scientific">Labrys okinawensis</name>
    <dbReference type="NCBI Taxonomy" id="346911"/>
    <lineage>
        <taxon>Bacteria</taxon>
        <taxon>Pseudomonadati</taxon>
        <taxon>Pseudomonadota</taxon>
        <taxon>Alphaproteobacteria</taxon>
        <taxon>Hyphomicrobiales</taxon>
        <taxon>Xanthobacteraceae</taxon>
        <taxon>Labrys</taxon>
    </lineage>
</organism>
<dbReference type="InterPro" id="IPR014710">
    <property type="entry name" value="RmlC-like_jellyroll"/>
</dbReference>
<proteinExistence type="predicted"/>
<protein>
    <submittedName>
        <fullName evidence="1">Uncharacterized protein</fullName>
    </submittedName>
</protein>
<reference evidence="1 2" key="1">
    <citation type="submission" date="2018-02" db="EMBL/GenBank/DDBJ databases">
        <title>Whole genome sequencing of endophytic bacterium.</title>
        <authorList>
            <person name="Eedara R."/>
            <person name="Podile A.R."/>
        </authorList>
    </citation>
    <scope>NUCLEOTIDE SEQUENCE [LARGE SCALE GENOMIC DNA]</scope>
    <source>
        <strain evidence="1 2">RP1T</strain>
    </source>
</reference>
<comment type="caution">
    <text evidence="1">The sequence shown here is derived from an EMBL/GenBank/DDBJ whole genome shotgun (WGS) entry which is preliminary data.</text>
</comment>
<name>A0A2S9Q7K6_9HYPH</name>
<dbReference type="EMBL" id="PUEJ01000009">
    <property type="protein sequence ID" value="PRH85319.1"/>
    <property type="molecule type" value="Genomic_DNA"/>
</dbReference>